<comment type="caution">
    <text evidence="1">The sequence shown here is derived from an EMBL/GenBank/DDBJ whole genome shotgun (WGS) entry which is preliminary data.</text>
</comment>
<evidence type="ECO:0000313" key="2">
    <source>
        <dbReference type="Proteomes" id="UP000229681"/>
    </source>
</evidence>
<organism evidence="1 2">
    <name type="scientific">Candidatus Thermofonsia Clade 1 bacterium</name>
    <dbReference type="NCBI Taxonomy" id="2364210"/>
    <lineage>
        <taxon>Bacteria</taxon>
        <taxon>Bacillati</taxon>
        <taxon>Chloroflexota</taxon>
        <taxon>Candidatus Thermofontia</taxon>
        <taxon>Candidatus Thermofonsia Clade 1</taxon>
    </lineage>
</organism>
<dbReference type="EMBL" id="PGTM01000295">
    <property type="protein sequence ID" value="PJF34703.1"/>
    <property type="molecule type" value="Genomic_DNA"/>
</dbReference>
<accession>A0A2M8PAY0</accession>
<dbReference type="Proteomes" id="UP000229681">
    <property type="component" value="Unassembled WGS sequence"/>
</dbReference>
<dbReference type="AlphaFoldDB" id="A0A2M8PAY0"/>
<name>A0A2M8PAY0_9CHLR</name>
<gene>
    <name evidence="1" type="ORF">CUN49_14315</name>
</gene>
<protein>
    <submittedName>
        <fullName evidence="1">Uncharacterized protein</fullName>
    </submittedName>
</protein>
<sequence>MFLSAADDDEPRLAIRREGAYVTLSASYGPLEIAMRPRYEELMRAIARLTIVDGLMTTRQVGTSHAYLALGLHNDGSLLMRLTIVADATGHLSINLRLTDAVRQQLYQWLNVAAYNGRDVRDTQT</sequence>
<proteinExistence type="predicted"/>
<evidence type="ECO:0000313" key="1">
    <source>
        <dbReference type="EMBL" id="PJF34703.1"/>
    </source>
</evidence>
<reference evidence="1 2" key="1">
    <citation type="submission" date="2017-11" db="EMBL/GenBank/DDBJ databases">
        <title>Evolution of Phototrophy in the Chloroflexi Phylum Driven by Horizontal Gene Transfer.</title>
        <authorList>
            <person name="Ward L.M."/>
            <person name="Hemp J."/>
            <person name="Shih P.M."/>
            <person name="Mcglynn S.E."/>
            <person name="Fischer W."/>
        </authorList>
    </citation>
    <scope>NUCLEOTIDE SEQUENCE [LARGE SCALE GENOMIC DNA]</scope>
    <source>
        <strain evidence="1">JP3_13</strain>
    </source>
</reference>